<organism evidence="1 2">
    <name type="scientific">Cylicocyclus nassatus</name>
    <name type="common">Nematode worm</name>
    <dbReference type="NCBI Taxonomy" id="53992"/>
    <lineage>
        <taxon>Eukaryota</taxon>
        <taxon>Metazoa</taxon>
        <taxon>Ecdysozoa</taxon>
        <taxon>Nematoda</taxon>
        <taxon>Chromadorea</taxon>
        <taxon>Rhabditida</taxon>
        <taxon>Rhabditina</taxon>
        <taxon>Rhabditomorpha</taxon>
        <taxon>Strongyloidea</taxon>
        <taxon>Strongylidae</taxon>
        <taxon>Cylicocyclus</taxon>
    </lineage>
</organism>
<dbReference type="EMBL" id="CATQJL010000112">
    <property type="protein sequence ID" value="CAJ0593000.1"/>
    <property type="molecule type" value="Genomic_DNA"/>
</dbReference>
<proteinExistence type="predicted"/>
<accession>A0AA36DSS5</accession>
<evidence type="ECO:0000313" key="2">
    <source>
        <dbReference type="Proteomes" id="UP001176961"/>
    </source>
</evidence>
<evidence type="ECO:0000313" key="1">
    <source>
        <dbReference type="EMBL" id="CAJ0593000.1"/>
    </source>
</evidence>
<dbReference type="Proteomes" id="UP001176961">
    <property type="component" value="Unassembled WGS sequence"/>
</dbReference>
<comment type="caution">
    <text evidence="1">The sequence shown here is derived from an EMBL/GenBank/DDBJ whole genome shotgun (WGS) entry which is preliminary data.</text>
</comment>
<protein>
    <submittedName>
        <fullName evidence="1">Uncharacterized protein</fullName>
    </submittedName>
</protein>
<dbReference type="AlphaFoldDB" id="A0AA36DSS5"/>
<sequence length="71" mass="7929">MIKWLILYEDRCPSDSKCSTQSTRVSPSISNPYASAIGYGQAFLLFSSIFLNIACAVDLRFQGLEHLQVNI</sequence>
<name>A0AA36DSS5_CYLNA</name>
<reference evidence="1" key="1">
    <citation type="submission" date="2023-07" db="EMBL/GenBank/DDBJ databases">
        <authorList>
            <consortium name="CYATHOMIX"/>
        </authorList>
    </citation>
    <scope>NUCLEOTIDE SEQUENCE</scope>
    <source>
        <strain evidence="1">N/A</strain>
    </source>
</reference>
<keyword evidence="2" id="KW-1185">Reference proteome</keyword>
<gene>
    <name evidence="1" type="ORF">CYNAS_LOCUS4983</name>
</gene>